<keyword evidence="3" id="KW-1185">Reference proteome</keyword>
<reference evidence="2 3" key="1">
    <citation type="submission" date="2017-06" db="EMBL/GenBank/DDBJ databases">
        <title>Draft genome sequence of anaerobic fermentative bacterium Anaeromicrobium sediminis DY2726D isolated from West Pacific Ocean sediments.</title>
        <authorList>
            <person name="Zeng X."/>
        </authorList>
    </citation>
    <scope>NUCLEOTIDE SEQUENCE [LARGE SCALE GENOMIC DNA]</scope>
    <source>
        <strain evidence="2 3">DY2726D</strain>
    </source>
</reference>
<evidence type="ECO:0008006" key="4">
    <source>
        <dbReference type="Google" id="ProtNLM"/>
    </source>
</evidence>
<dbReference type="Proteomes" id="UP000216024">
    <property type="component" value="Unassembled WGS sequence"/>
</dbReference>
<gene>
    <name evidence="2" type="ORF">CCE28_06245</name>
</gene>
<comment type="caution">
    <text evidence="2">The sequence shown here is derived from an EMBL/GenBank/DDBJ whole genome shotgun (WGS) entry which is preliminary data.</text>
</comment>
<dbReference type="AlphaFoldDB" id="A0A267MLL0"/>
<feature type="transmembrane region" description="Helical" evidence="1">
    <location>
        <begin position="33"/>
        <end position="51"/>
    </location>
</feature>
<organism evidence="2 3">
    <name type="scientific">Anaeromicrobium sediminis</name>
    <dbReference type="NCBI Taxonomy" id="1478221"/>
    <lineage>
        <taxon>Bacteria</taxon>
        <taxon>Bacillati</taxon>
        <taxon>Bacillota</taxon>
        <taxon>Clostridia</taxon>
        <taxon>Peptostreptococcales</taxon>
        <taxon>Thermotaleaceae</taxon>
        <taxon>Anaeromicrobium</taxon>
    </lineage>
</organism>
<dbReference type="OrthoDB" id="1958093at2"/>
<keyword evidence="1" id="KW-0472">Membrane</keyword>
<dbReference type="RefSeq" id="WP_095132052.1">
    <property type="nucleotide sequence ID" value="NZ_NIBG01000003.1"/>
</dbReference>
<keyword evidence="1" id="KW-0812">Transmembrane</keyword>
<proteinExistence type="predicted"/>
<evidence type="ECO:0000313" key="3">
    <source>
        <dbReference type="Proteomes" id="UP000216024"/>
    </source>
</evidence>
<keyword evidence="1" id="KW-1133">Transmembrane helix</keyword>
<name>A0A267MLL0_9FIRM</name>
<evidence type="ECO:0000313" key="2">
    <source>
        <dbReference type="EMBL" id="PAB60494.1"/>
    </source>
</evidence>
<dbReference type="GO" id="GO:0015661">
    <property type="term" value="F:L-lysine efflux transmembrane transporter activity"/>
    <property type="evidence" value="ECO:0007669"/>
    <property type="project" value="InterPro"/>
</dbReference>
<dbReference type="EMBL" id="NIBG01000003">
    <property type="protein sequence ID" value="PAB60494.1"/>
    <property type="molecule type" value="Genomic_DNA"/>
</dbReference>
<protein>
    <recommendedName>
        <fullName evidence="4">DUF340 domain-containing protein</fullName>
    </recommendedName>
</protein>
<dbReference type="InterPro" id="IPR005642">
    <property type="entry name" value="LysO"/>
</dbReference>
<sequence length="104" mass="11698">MSRLLLYLAILIIGAFFGSKGLTKEKVLSKLELFQNVCLLFLLFIMGIRIGIDKNVLGSFFKLGYQAVVLSFFSILFSVLAVKSIKKFIEKDNKKENMSIKKGA</sequence>
<evidence type="ECO:0000256" key="1">
    <source>
        <dbReference type="SAM" id="Phobius"/>
    </source>
</evidence>
<accession>A0A267MLL0</accession>
<feature type="transmembrane region" description="Helical" evidence="1">
    <location>
        <begin position="63"/>
        <end position="82"/>
    </location>
</feature>
<dbReference type="Pfam" id="PF03956">
    <property type="entry name" value="Lys_export"/>
    <property type="match status" value="1"/>
</dbReference>